<reference evidence="2" key="1">
    <citation type="journal article" date="2019" name="Curr. Biol.">
        <title>Genome Sequence of Striga asiatica Provides Insight into the Evolution of Plant Parasitism.</title>
        <authorList>
            <person name="Yoshida S."/>
            <person name="Kim S."/>
            <person name="Wafula E.K."/>
            <person name="Tanskanen J."/>
            <person name="Kim Y.M."/>
            <person name="Honaas L."/>
            <person name="Yang Z."/>
            <person name="Spallek T."/>
            <person name="Conn C.E."/>
            <person name="Ichihashi Y."/>
            <person name="Cheong K."/>
            <person name="Cui S."/>
            <person name="Der J.P."/>
            <person name="Gundlach H."/>
            <person name="Jiao Y."/>
            <person name="Hori C."/>
            <person name="Ishida J.K."/>
            <person name="Kasahara H."/>
            <person name="Kiba T."/>
            <person name="Kim M.S."/>
            <person name="Koo N."/>
            <person name="Laohavisit A."/>
            <person name="Lee Y.H."/>
            <person name="Lumba S."/>
            <person name="McCourt P."/>
            <person name="Mortimer J.C."/>
            <person name="Mutuku J.M."/>
            <person name="Nomura T."/>
            <person name="Sasaki-Sekimoto Y."/>
            <person name="Seto Y."/>
            <person name="Wang Y."/>
            <person name="Wakatake T."/>
            <person name="Sakakibara H."/>
            <person name="Demura T."/>
            <person name="Yamaguchi S."/>
            <person name="Yoneyama K."/>
            <person name="Manabe R.I."/>
            <person name="Nelson D.C."/>
            <person name="Schulman A.H."/>
            <person name="Timko M.P."/>
            <person name="dePamphilis C.W."/>
            <person name="Choi D."/>
            <person name="Shirasu K."/>
        </authorList>
    </citation>
    <scope>NUCLEOTIDE SEQUENCE [LARGE SCALE GENOMIC DNA]</scope>
    <source>
        <strain evidence="2">cv. UVA1</strain>
    </source>
</reference>
<keyword evidence="1" id="KW-0645">Protease</keyword>
<proteinExistence type="predicted"/>
<keyword evidence="1" id="KW-0378">Hydrolase</keyword>
<accession>A0A5A7QL89</accession>
<evidence type="ECO:0000313" key="2">
    <source>
        <dbReference type="Proteomes" id="UP000325081"/>
    </source>
</evidence>
<dbReference type="AlphaFoldDB" id="A0A5A7QL89"/>
<dbReference type="OrthoDB" id="911412at2759"/>
<dbReference type="GO" id="GO:0008233">
    <property type="term" value="F:peptidase activity"/>
    <property type="evidence" value="ECO:0007669"/>
    <property type="project" value="UniProtKB-KW"/>
</dbReference>
<comment type="caution">
    <text evidence="1">The sequence shown here is derived from an EMBL/GenBank/DDBJ whole genome shotgun (WGS) entry which is preliminary data.</text>
</comment>
<protein>
    <submittedName>
        <fullName evidence="1">ATP-dependent Clp protease ATP-binding subunit ClpX</fullName>
    </submittedName>
</protein>
<keyword evidence="2" id="KW-1185">Reference proteome</keyword>
<dbReference type="EMBL" id="BKCP01007360">
    <property type="protein sequence ID" value="GER45860.1"/>
    <property type="molecule type" value="Genomic_DNA"/>
</dbReference>
<organism evidence="1 2">
    <name type="scientific">Striga asiatica</name>
    <name type="common">Asiatic witchweed</name>
    <name type="synonym">Buchnera asiatica</name>
    <dbReference type="NCBI Taxonomy" id="4170"/>
    <lineage>
        <taxon>Eukaryota</taxon>
        <taxon>Viridiplantae</taxon>
        <taxon>Streptophyta</taxon>
        <taxon>Embryophyta</taxon>
        <taxon>Tracheophyta</taxon>
        <taxon>Spermatophyta</taxon>
        <taxon>Magnoliopsida</taxon>
        <taxon>eudicotyledons</taxon>
        <taxon>Gunneridae</taxon>
        <taxon>Pentapetalae</taxon>
        <taxon>asterids</taxon>
        <taxon>lamiids</taxon>
        <taxon>Lamiales</taxon>
        <taxon>Orobanchaceae</taxon>
        <taxon>Buchnereae</taxon>
        <taxon>Striga</taxon>
    </lineage>
</organism>
<dbReference type="Proteomes" id="UP000325081">
    <property type="component" value="Unassembled WGS sequence"/>
</dbReference>
<evidence type="ECO:0000313" key="1">
    <source>
        <dbReference type="EMBL" id="GER45860.1"/>
    </source>
</evidence>
<keyword evidence="1" id="KW-0547">Nucleotide-binding</keyword>
<keyword evidence="1" id="KW-0067">ATP-binding</keyword>
<gene>
    <name evidence="1" type="ORF">STAS_22843</name>
</gene>
<dbReference type="GO" id="GO:0006508">
    <property type="term" value="P:proteolysis"/>
    <property type="evidence" value="ECO:0007669"/>
    <property type="project" value="UniProtKB-KW"/>
</dbReference>
<name>A0A5A7QL89_STRAF</name>
<sequence>MLDGVQQDSYCDAYFSLGLVEDYKEYIEGIIDASQRSSANSLRNLFATLLSFDTLELVLSDDEVRNLALTEVEKILRRRGTSLCEYETMPFPNLDRNEASTNILVMDE</sequence>
<dbReference type="GO" id="GO:0005524">
    <property type="term" value="F:ATP binding"/>
    <property type="evidence" value="ECO:0007669"/>
    <property type="project" value="UniProtKB-KW"/>
</dbReference>